<organism evidence="1 2">
    <name type="scientific">Thiothrix lacustris</name>
    <dbReference type="NCBI Taxonomy" id="525917"/>
    <lineage>
        <taxon>Bacteria</taxon>
        <taxon>Pseudomonadati</taxon>
        <taxon>Pseudomonadota</taxon>
        <taxon>Gammaproteobacteria</taxon>
        <taxon>Thiotrichales</taxon>
        <taxon>Thiotrichaceae</taxon>
        <taxon>Thiothrix</taxon>
    </lineage>
</organism>
<accession>A0A1Y1Q9H5</accession>
<dbReference type="GO" id="GO:0006355">
    <property type="term" value="P:regulation of DNA-templated transcription"/>
    <property type="evidence" value="ECO:0007669"/>
    <property type="project" value="InterPro"/>
</dbReference>
<reference evidence="1 2" key="1">
    <citation type="submission" date="2017-01" db="EMBL/GenBank/DDBJ databases">
        <title>Novel large sulfur bacteria in the metagenomes of groundwater-fed chemosynthetic microbial mats in the Lake Huron basin.</title>
        <authorList>
            <person name="Sharrar A.M."/>
            <person name="Flood B.E."/>
            <person name="Bailey J.V."/>
            <person name="Jones D.S."/>
            <person name="Biddanda B."/>
            <person name="Ruberg S.A."/>
            <person name="Marcus D.N."/>
            <person name="Dick G.J."/>
        </authorList>
    </citation>
    <scope>NUCLEOTIDE SEQUENCE [LARGE SCALE GENOMIC DNA]</scope>
    <source>
        <strain evidence="1">A8</strain>
    </source>
</reference>
<dbReference type="AlphaFoldDB" id="A0A1Y1Q9H5"/>
<dbReference type="InterPro" id="IPR010985">
    <property type="entry name" value="Ribbon_hlx_hlx"/>
</dbReference>
<dbReference type="SUPFAM" id="SSF47598">
    <property type="entry name" value="Ribbon-helix-helix"/>
    <property type="match status" value="1"/>
</dbReference>
<evidence type="ECO:0008006" key="3">
    <source>
        <dbReference type="Google" id="ProtNLM"/>
    </source>
</evidence>
<proteinExistence type="predicted"/>
<dbReference type="Proteomes" id="UP000192491">
    <property type="component" value="Unassembled WGS sequence"/>
</dbReference>
<dbReference type="EMBL" id="MTEJ01000642">
    <property type="protein sequence ID" value="OQX00461.1"/>
    <property type="molecule type" value="Genomic_DNA"/>
</dbReference>
<comment type="caution">
    <text evidence="1">The sequence shown here is derived from an EMBL/GenBank/DDBJ whole genome shotgun (WGS) entry which is preliminary data.</text>
</comment>
<gene>
    <name evidence="1" type="ORF">BWK73_48355</name>
</gene>
<dbReference type="InterPro" id="IPR013321">
    <property type="entry name" value="Arc_rbn_hlx_hlx"/>
</dbReference>
<evidence type="ECO:0000313" key="1">
    <source>
        <dbReference type="EMBL" id="OQX00461.1"/>
    </source>
</evidence>
<name>A0A1Y1Q9H5_9GAMM</name>
<protein>
    <recommendedName>
        <fullName evidence="3">Arc-like DNA binding domain-containing protein</fullName>
    </recommendedName>
</protein>
<sequence>MDKLAIRVTLRMGDALHELLSAAAKDGARPLNTEILRRLESTFSEEYKNVFSENISGLGIGDGLSEAQRAEVLALIRKELGK</sequence>
<dbReference type="Gene3D" id="1.10.1220.10">
    <property type="entry name" value="Met repressor-like"/>
    <property type="match status" value="1"/>
</dbReference>
<evidence type="ECO:0000313" key="2">
    <source>
        <dbReference type="Proteomes" id="UP000192491"/>
    </source>
</evidence>